<dbReference type="InterPro" id="IPR013525">
    <property type="entry name" value="ABC2_TM"/>
</dbReference>
<feature type="transmembrane region" description="Helical" evidence="10">
    <location>
        <begin position="1155"/>
        <end position="1182"/>
    </location>
</feature>
<feature type="compositionally biased region" description="Acidic residues" evidence="9">
    <location>
        <begin position="11"/>
        <end position="23"/>
    </location>
</feature>
<dbReference type="Pfam" id="PF23321">
    <property type="entry name" value="R1_ABCA1"/>
    <property type="match status" value="1"/>
</dbReference>
<protein>
    <recommendedName>
        <fullName evidence="11">ABC transporter domain-containing protein</fullName>
    </recommendedName>
</protein>
<dbReference type="Pfam" id="PF00005">
    <property type="entry name" value="ABC_tran"/>
    <property type="match status" value="2"/>
</dbReference>
<dbReference type="CDD" id="cd03263">
    <property type="entry name" value="ABC_subfamily_A"/>
    <property type="match status" value="2"/>
</dbReference>
<evidence type="ECO:0000259" key="11">
    <source>
        <dbReference type="PROSITE" id="PS50893"/>
    </source>
</evidence>
<evidence type="ECO:0000256" key="10">
    <source>
        <dbReference type="SAM" id="Phobius"/>
    </source>
</evidence>
<dbReference type="FunFam" id="3.40.50.300:FF:000298">
    <property type="entry name" value="ATP-binding cassette sub-family A member 12"/>
    <property type="match status" value="1"/>
</dbReference>
<dbReference type="InterPro" id="IPR003439">
    <property type="entry name" value="ABC_transporter-like_ATP-bd"/>
</dbReference>
<evidence type="ECO:0000256" key="9">
    <source>
        <dbReference type="SAM" id="MobiDB-lite"/>
    </source>
</evidence>
<feature type="transmembrane region" description="Helical" evidence="10">
    <location>
        <begin position="322"/>
        <end position="343"/>
    </location>
</feature>
<feature type="transmembrane region" description="Helical" evidence="10">
    <location>
        <begin position="1194"/>
        <end position="1218"/>
    </location>
</feature>
<evidence type="ECO:0000256" key="1">
    <source>
        <dbReference type="ARBA" id="ARBA00004141"/>
    </source>
</evidence>
<keyword evidence="7 10" id="KW-1133">Transmembrane helix</keyword>
<dbReference type="PANTHER" id="PTHR19229">
    <property type="entry name" value="ATP-BINDING CASSETTE TRANSPORTER SUBFAMILY A ABCA"/>
    <property type="match status" value="1"/>
</dbReference>
<dbReference type="PROSITE" id="PS50893">
    <property type="entry name" value="ABC_TRANSPORTER_2"/>
    <property type="match status" value="2"/>
</dbReference>
<feature type="transmembrane region" description="Helical" evidence="10">
    <location>
        <begin position="1257"/>
        <end position="1279"/>
    </location>
</feature>
<feature type="transmembrane region" description="Helical" evidence="10">
    <location>
        <begin position="374"/>
        <end position="396"/>
    </location>
</feature>
<comment type="subcellular location">
    <subcellularLocation>
        <location evidence="1">Membrane</location>
        <topology evidence="1">Multi-pass membrane protein</topology>
    </subcellularLocation>
</comment>
<dbReference type="OrthoDB" id="6512918at2759"/>
<feature type="domain" description="ABC transporter" evidence="11">
    <location>
        <begin position="1383"/>
        <end position="1613"/>
    </location>
</feature>
<evidence type="ECO:0000256" key="6">
    <source>
        <dbReference type="ARBA" id="ARBA00022840"/>
    </source>
</evidence>
<sequence length="1702" mass="192685">MDQNKRTQTEETNENEEEQEQENQESPNPTQANENEEEQEQENQESLNPTQANENEEEKEQSTNENIEIMDEEDPNRNDVPVEEKMTSNRGKFAVLMWKNWKLERRNPLQIAISILYPVLVVMLLVIVAMFAKIKNHDTKIFEPFDVLGFPAGASTVILFSPDNKDTRAVMDVFGKVWNVTGSDDIDNDYKKQENEVLFAVQFPPNFSTKDEDVSLSVRFPAELKNSNDNWKTYLNYPVDALEGPREYDENAGATPSYFKEQFIQAQLMLTLSLIALRKNKPLDIDQQSKGDVLKLMQAVSDETEIPEVKMQRFPHPAWKEAALLGVLVDMLPVCIWCGFTYICMKTVEMIVNEKENQLKEAMKIMGLPNWLHWTAWFVKTFVLMLIPFIILVILLKINIFVRADPSVVLLFLLFYALSTIMFCFAVSVFFSRADTAANIAILVSVIFMAPYMFLKKQYDQLSLTEKTAFALGYNTAMGYGFQTMAKYETTGEGIGWSNMHLPPTPGENLTLLLMIVMLLVDSLLYFLIAMYFEAIFPGEYGLAQPFYFPFTSSYWFGQPRNTGTANHEPSNATQDEFFEKPPDDLKAGIEIQNLRKVYKSNVAVENLSLDMYQNQITVLLGHNGAGKTTTISMLTGMIPSTSGTAIINGYDIRTQTKRVRDSLGLCPQHDILFDELTVADHIYFYSRLKGMRKKDITNEIDRYVSMLEFQDKKNAKSKTLSGGMKRKLSVAIAFCGNSKVVMLDEPTSGMDPSTRRSLWELIQKQKNGRTILLTTHFMDEADLLGDRIAIMSRGVLKCCGSSFFLKKKFGAGYHLILDKSENCDVQKVTDLLRNHIPEIEVHSNVGSELTYLLDEDEAPKFEEMLKDLEEHQEELGVNGYGISMTTLEEVFLKVGSDQVLVNTSESQEATIQISYAGERRKGFKLTCNQIRAMFMKKFLSSVRAWIILLLLILLPIIFLLVAILSSGRHQVALPELKLNLDNFASPKTIVQVDDESPYSNTFLDIVGRESEIEKTKDITDTALRLREENNKEFKFHYVVGAYFEKKDKQSIINVYFNNDPYHSPGIASSLAWETVYKVLSSCSHCSLKFSNHPLPYNTNSMTKQFATDSFGSTMASLVPIGLGFSVTLVIVFVIKERISKSKHLQLISGAEVWIFWITTFLFDFLVYCFMAVLFVTVLSCFQQPGFSTPVELGRLFALMLCFGVAILPLLYLCGFLFQVPSGGYTNMATISLMISLLPFMTIQLLTALGNQKVTNILHYIFIILPYYALSDGILQIFMLNSKINACSEWAKHGINIADSEYCKDSGDYHFRFQRPGIGLNVFVLLLLGSLTLLILLMCDYKLIKQKRRTSGPAEVPDEDSDVYEEKRKVRNATEDLIKANTLVMKDVTKYYKKKLAVNGLCLAAKGYECFGLLGVNGAGKTTTFRMLTGDLKMSHGDAWINGKSIRSDLKNVRKHVGYCPQFDALLDNLTARETLKMYALIRGVPEKECRELVDGLARDLDFSKHLGKKVKQLSGGNKRKLSTAVSIIGDPSVIYLDEPTTGMDPVTRRFLWDALCKLRDNGKLIILTSHSMEECEALCTRLAIMVNGNFKCIGSGQHLKNKFAKGYTLTIKVKKPPESDGLERGDTQPIEDFVGDKFPMATLRERHQELLTYYIADTADIPVSRMFGILEEAKHNDTLNIEDYSLGQSSLEQVSFRQLKS</sequence>
<evidence type="ECO:0000256" key="4">
    <source>
        <dbReference type="ARBA" id="ARBA00022737"/>
    </source>
</evidence>
<feature type="transmembrane region" description="Helical" evidence="10">
    <location>
        <begin position="408"/>
        <end position="431"/>
    </location>
</feature>
<feature type="transmembrane region" description="Helical" evidence="10">
    <location>
        <begin position="437"/>
        <end position="455"/>
    </location>
</feature>
<keyword evidence="3 10" id="KW-0812">Transmembrane</keyword>
<evidence type="ECO:0000256" key="5">
    <source>
        <dbReference type="ARBA" id="ARBA00022741"/>
    </source>
</evidence>
<dbReference type="EMBL" id="OV121142">
    <property type="protein sequence ID" value="CAH0549211.1"/>
    <property type="molecule type" value="Genomic_DNA"/>
</dbReference>
<evidence type="ECO:0000256" key="2">
    <source>
        <dbReference type="ARBA" id="ARBA00022448"/>
    </source>
</evidence>
<feature type="compositionally biased region" description="Basic and acidic residues" evidence="9">
    <location>
        <begin position="75"/>
        <end position="85"/>
    </location>
</feature>
<evidence type="ECO:0000313" key="13">
    <source>
        <dbReference type="Proteomes" id="UP001154078"/>
    </source>
</evidence>
<proteinExistence type="predicted"/>
<gene>
    <name evidence="12" type="ORF">MELIAE_LOCUS2424</name>
</gene>
<dbReference type="GO" id="GO:0005524">
    <property type="term" value="F:ATP binding"/>
    <property type="evidence" value="ECO:0007669"/>
    <property type="project" value="UniProtKB-KW"/>
</dbReference>
<dbReference type="SUPFAM" id="SSF52540">
    <property type="entry name" value="P-loop containing nucleoside triphosphate hydrolases"/>
    <property type="match status" value="2"/>
</dbReference>
<feature type="transmembrane region" description="Helical" evidence="10">
    <location>
        <begin position="510"/>
        <end position="533"/>
    </location>
</feature>
<dbReference type="SMART" id="SM00382">
    <property type="entry name" value="AAA"/>
    <property type="match status" value="2"/>
</dbReference>
<evidence type="ECO:0000256" key="8">
    <source>
        <dbReference type="ARBA" id="ARBA00023136"/>
    </source>
</evidence>
<evidence type="ECO:0000256" key="3">
    <source>
        <dbReference type="ARBA" id="ARBA00022692"/>
    </source>
</evidence>
<feature type="transmembrane region" description="Helical" evidence="10">
    <location>
        <begin position="1318"/>
        <end position="1339"/>
    </location>
</feature>
<name>A0A9P0FBE7_BRAAE</name>
<feature type="compositionally biased region" description="Acidic residues" evidence="9">
    <location>
        <begin position="34"/>
        <end position="43"/>
    </location>
</feature>
<accession>A0A9P0FBE7</accession>
<dbReference type="GO" id="GO:0140359">
    <property type="term" value="F:ABC-type transporter activity"/>
    <property type="evidence" value="ECO:0007669"/>
    <property type="project" value="InterPro"/>
</dbReference>
<evidence type="ECO:0000256" key="7">
    <source>
        <dbReference type="ARBA" id="ARBA00022989"/>
    </source>
</evidence>
<keyword evidence="4" id="KW-0677">Repeat</keyword>
<dbReference type="Pfam" id="PF12698">
    <property type="entry name" value="ABC2_membrane_3"/>
    <property type="match status" value="2"/>
</dbReference>
<dbReference type="GO" id="GO:0016887">
    <property type="term" value="F:ATP hydrolysis activity"/>
    <property type="evidence" value="ECO:0007669"/>
    <property type="project" value="InterPro"/>
</dbReference>
<dbReference type="PROSITE" id="PS00211">
    <property type="entry name" value="ABC_TRANSPORTER_1"/>
    <property type="match status" value="1"/>
</dbReference>
<feature type="transmembrane region" description="Helical" evidence="10">
    <location>
        <begin position="1111"/>
        <end position="1135"/>
    </location>
</feature>
<dbReference type="InterPro" id="IPR003593">
    <property type="entry name" value="AAA+_ATPase"/>
</dbReference>
<keyword evidence="5" id="KW-0547">Nucleotide-binding</keyword>
<reference evidence="12" key="1">
    <citation type="submission" date="2021-12" db="EMBL/GenBank/DDBJ databases">
        <authorList>
            <person name="King R."/>
        </authorList>
    </citation>
    <scope>NUCLEOTIDE SEQUENCE</scope>
</reference>
<dbReference type="Gene3D" id="3.40.50.300">
    <property type="entry name" value="P-loop containing nucleotide triphosphate hydrolases"/>
    <property type="match status" value="2"/>
</dbReference>
<keyword evidence="6" id="KW-0067">ATP-binding</keyword>
<organism evidence="12 13">
    <name type="scientific">Brassicogethes aeneus</name>
    <name type="common">Rape pollen beetle</name>
    <name type="synonym">Meligethes aeneus</name>
    <dbReference type="NCBI Taxonomy" id="1431903"/>
    <lineage>
        <taxon>Eukaryota</taxon>
        <taxon>Metazoa</taxon>
        <taxon>Ecdysozoa</taxon>
        <taxon>Arthropoda</taxon>
        <taxon>Hexapoda</taxon>
        <taxon>Insecta</taxon>
        <taxon>Pterygota</taxon>
        <taxon>Neoptera</taxon>
        <taxon>Endopterygota</taxon>
        <taxon>Coleoptera</taxon>
        <taxon>Polyphaga</taxon>
        <taxon>Cucujiformia</taxon>
        <taxon>Nitidulidae</taxon>
        <taxon>Meligethinae</taxon>
        <taxon>Brassicogethes</taxon>
    </lineage>
</organism>
<keyword evidence="8 10" id="KW-0472">Membrane</keyword>
<dbReference type="InterPro" id="IPR026082">
    <property type="entry name" value="ABCA"/>
</dbReference>
<dbReference type="InterPro" id="IPR056264">
    <property type="entry name" value="R2_ABCA1-4-like"/>
</dbReference>
<feature type="transmembrane region" description="Helical" evidence="10">
    <location>
        <begin position="945"/>
        <end position="965"/>
    </location>
</feature>
<dbReference type="GO" id="GO:0016020">
    <property type="term" value="C:membrane"/>
    <property type="evidence" value="ECO:0007669"/>
    <property type="project" value="UniProtKB-SubCell"/>
</dbReference>
<feature type="region of interest" description="Disordered" evidence="9">
    <location>
        <begin position="1"/>
        <end position="85"/>
    </location>
</feature>
<evidence type="ECO:0000313" key="12">
    <source>
        <dbReference type="EMBL" id="CAH0549211.1"/>
    </source>
</evidence>
<feature type="transmembrane region" description="Helical" evidence="10">
    <location>
        <begin position="111"/>
        <end position="132"/>
    </location>
</feature>
<dbReference type="PANTHER" id="PTHR19229:SF250">
    <property type="entry name" value="ABC TRANSPORTER DOMAIN-CONTAINING PROTEIN-RELATED"/>
    <property type="match status" value="1"/>
</dbReference>
<dbReference type="InterPro" id="IPR027417">
    <property type="entry name" value="P-loop_NTPase"/>
</dbReference>
<dbReference type="InterPro" id="IPR017871">
    <property type="entry name" value="ABC_transporter-like_CS"/>
</dbReference>
<feature type="domain" description="ABC transporter" evidence="11">
    <location>
        <begin position="590"/>
        <end position="819"/>
    </location>
</feature>
<feature type="transmembrane region" description="Helical" evidence="10">
    <location>
        <begin position="1230"/>
        <end position="1250"/>
    </location>
</feature>
<keyword evidence="13" id="KW-1185">Reference proteome</keyword>
<dbReference type="GO" id="GO:0005319">
    <property type="term" value="F:lipid transporter activity"/>
    <property type="evidence" value="ECO:0007669"/>
    <property type="project" value="TreeGrafter"/>
</dbReference>
<dbReference type="FunFam" id="3.40.50.300:FF:000327">
    <property type="entry name" value="ATP-binding cassette sub-family A member 3"/>
    <property type="match status" value="1"/>
</dbReference>
<keyword evidence="2" id="KW-0813">Transport</keyword>
<dbReference type="Proteomes" id="UP001154078">
    <property type="component" value="Chromosome 11"/>
</dbReference>